<name>A0A168DWN7_9EURO</name>
<dbReference type="AlphaFoldDB" id="A0A168DWN7"/>
<dbReference type="Pfam" id="PF11595">
    <property type="entry name" value="DUF3245"/>
    <property type="match status" value="1"/>
</dbReference>
<sequence length="198" mass="21976">MSVSKSQADIIFDRANVALARSQKLVASWLPSNNEDDELSKRKTDAELQREEDEIFVAVPEKLGLGAPVPSKEADATARRSDLSSNEKLRQQLMGKNYKKLMALEKQNQKQHPDKKFANGKTTAANRMNEEGEDDDDDEPSRSSLGKKRKQVVVEKDDSGSAAPAPSRARRGGSYLDEVLAQRAKKKKKNSAKQADNH</sequence>
<protein>
    <submittedName>
        <fullName evidence="2">Uncharacterized protein</fullName>
    </submittedName>
</protein>
<evidence type="ECO:0000313" key="2">
    <source>
        <dbReference type="EMBL" id="KZZ98198.1"/>
    </source>
</evidence>
<keyword evidence="3" id="KW-1185">Reference proteome</keyword>
<dbReference type="InterPro" id="IPR021641">
    <property type="entry name" value="DUF3245"/>
</dbReference>
<evidence type="ECO:0000313" key="3">
    <source>
        <dbReference type="Proteomes" id="UP000242877"/>
    </source>
</evidence>
<gene>
    <name evidence="2" type="ORF">AAP_00459</name>
</gene>
<dbReference type="VEuPathDB" id="FungiDB:AAP_00459"/>
<feature type="compositionally biased region" description="Basic and acidic residues" evidence="1">
    <location>
        <begin position="72"/>
        <end position="90"/>
    </location>
</feature>
<feature type="compositionally biased region" description="Basic and acidic residues" evidence="1">
    <location>
        <begin position="107"/>
        <end position="117"/>
    </location>
</feature>
<comment type="caution">
    <text evidence="2">The sequence shown here is derived from an EMBL/GenBank/DDBJ whole genome shotgun (WGS) entry which is preliminary data.</text>
</comment>
<reference evidence="2 3" key="1">
    <citation type="journal article" date="2016" name="Genome Biol. Evol.">
        <title>Divergent and convergent evolution of fungal pathogenicity.</title>
        <authorList>
            <person name="Shang Y."/>
            <person name="Xiao G."/>
            <person name="Zheng P."/>
            <person name="Cen K."/>
            <person name="Zhan S."/>
            <person name="Wang C."/>
        </authorList>
    </citation>
    <scope>NUCLEOTIDE SEQUENCE [LARGE SCALE GENOMIC DNA]</scope>
    <source>
        <strain evidence="2 3">ARSEF 7405</strain>
    </source>
</reference>
<evidence type="ECO:0000256" key="1">
    <source>
        <dbReference type="SAM" id="MobiDB-lite"/>
    </source>
</evidence>
<dbReference type="EMBL" id="AZGZ01000001">
    <property type="protein sequence ID" value="KZZ98198.1"/>
    <property type="molecule type" value="Genomic_DNA"/>
</dbReference>
<feature type="compositionally biased region" description="Basic and acidic residues" evidence="1">
    <location>
        <begin position="39"/>
        <end position="49"/>
    </location>
</feature>
<accession>A0A168DWN7</accession>
<feature type="region of interest" description="Disordered" evidence="1">
    <location>
        <begin position="31"/>
        <end position="198"/>
    </location>
</feature>
<organism evidence="2 3">
    <name type="scientific">Ascosphaera apis ARSEF 7405</name>
    <dbReference type="NCBI Taxonomy" id="392613"/>
    <lineage>
        <taxon>Eukaryota</taxon>
        <taxon>Fungi</taxon>
        <taxon>Dikarya</taxon>
        <taxon>Ascomycota</taxon>
        <taxon>Pezizomycotina</taxon>
        <taxon>Eurotiomycetes</taxon>
        <taxon>Eurotiomycetidae</taxon>
        <taxon>Onygenales</taxon>
        <taxon>Ascosphaeraceae</taxon>
        <taxon>Ascosphaera</taxon>
    </lineage>
</organism>
<dbReference type="OrthoDB" id="3438340at2759"/>
<dbReference type="Proteomes" id="UP000242877">
    <property type="component" value="Unassembled WGS sequence"/>
</dbReference>
<proteinExistence type="predicted"/>